<comment type="caution">
    <text evidence="4">The sequence shown here is derived from an EMBL/GenBank/DDBJ whole genome shotgun (WGS) entry which is preliminary data.</text>
</comment>
<keyword evidence="2" id="KW-0812">Transmembrane</keyword>
<feature type="transmembrane region" description="Helical" evidence="2">
    <location>
        <begin position="137"/>
        <end position="159"/>
    </location>
</feature>
<evidence type="ECO:0000313" key="4">
    <source>
        <dbReference type="EMBL" id="KAF8913735.1"/>
    </source>
</evidence>
<dbReference type="PANTHER" id="PTHR40465:SF1">
    <property type="entry name" value="DUF6534 DOMAIN-CONTAINING PROTEIN"/>
    <property type="match status" value="1"/>
</dbReference>
<sequence length="355" mass="39501">MTAQHIDNTFGAAYIGVVVAGMLYGVSFVQTWYYFLKYRQDVWYIKTLVAAVWMFETVHQALISHTVYYYVITNYNSPDTLGKIVWSVLLEVLFNVRRQLIARFLPAKIDPQGLIGLLVQSFLTLRVWRLSGNNVPLTMVVGTLVLGCFGIAFICMSFADNNFSKLYYLGCSVAFTVQSLQLQTWVDLAQLKGLSMAVNLLGAATDVIIAAALFVFLHRSRTGFKKSDTMISKLIAFTVSTGLLTSICAVASLVSILASGNTLIYVAFYFTLGRLYSNSVLATLNARQIIRRLGENSDELSFSLQSVSKSVQRNPTSARSTNISIKIDTKHDFIRDQRQSSATEDPESAITEKSF</sequence>
<dbReference type="PANTHER" id="PTHR40465">
    <property type="entry name" value="CHROMOSOME 1, WHOLE GENOME SHOTGUN SEQUENCE"/>
    <property type="match status" value="1"/>
</dbReference>
<evidence type="ECO:0000256" key="1">
    <source>
        <dbReference type="SAM" id="MobiDB-lite"/>
    </source>
</evidence>
<evidence type="ECO:0000259" key="3">
    <source>
        <dbReference type="Pfam" id="PF20152"/>
    </source>
</evidence>
<protein>
    <recommendedName>
        <fullName evidence="3">DUF6534 domain-containing protein</fullName>
    </recommendedName>
</protein>
<name>A0A9P5P2N0_GYMJU</name>
<feature type="transmembrane region" description="Helical" evidence="2">
    <location>
        <begin position="48"/>
        <end position="72"/>
    </location>
</feature>
<dbReference type="EMBL" id="JADNYJ010000001">
    <property type="protein sequence ID" value="KAF8913735.1"/>
    <property type="molecule type" value="Genomic_DNA"/>
</dbReference>
<evidence type="ECO:0000256" key="2">
    <source>
        <dbReference type="SAM" id="Phobius"/>
    </source>
</evidence>
<feature type="transmembrane region" description="Helical" evidence="2">
    <location>
        <begin position="166"/>
        <end position="186"/>
    </location>
</feature>
<feature type="region of interest" description="Disordered" evidence="1">
    <location>
        <begin position="334"/>
        <end position="355"/>
    </location>
</feature>
<feature type="transmembrane region" description="Helical" evidence="2">
    <location>
        <begin position="198"/>
        <end position="218"/>
    </location>
</feature>
<dbReference type="Proteomes" id="UP000724874">
    <property type="component" value="Unassembled WGS sequence"/>
</dbReference>
<feature type="transmembrane region" description="Helical" evidence="2">
    <location>
        <begin position="230"/>
        <end position="257"/>
    </location>
</feature>
<organism evidence="4 5">
    <name type="scientific">Gymnopilus junonius</name>
    <name type="common">Spectacular rustgill mushroom</name>
    <name type="synonym">Gymnopilus spectabilis subsp. junonius</name>
    <dbReference type="NCBI Taxonomy" id="109634"/>
    <lineage>
        <taxon>Eukaryota</taxon>
        <taxon>Fungi</taxon>
        <taxon>Dikarya</taxon>
        <taxon>Basidiomycota</taxon>
        <taxon>Agaricomycotina</taxon>
        <taxon>Agaricomycetes</taxon>
        <taxon>Agaricomycetidae</taxon>
        <taxon>Agaricales</taxon>
        <taxon>Agaricineae</taxon>
        <taxon>Hymenogastraceae</taxon>
        <taxon>Gymnopilus</taxon>
    </lineage>
</organism>
<keyword evidence="2" id="KW-1133">Transmembrane helix</keyword>
<keyword evidence="2" id="KW-0472">Membrane</keyword>
<dbReference type="AlphaFoldDB" id="A0A9P5P2N0"/>
<dbReference type="Pfam" id="PF20152">
    <property type="entry name" value="DUF6534"/>
    <property type="match status" value="1"/>
</dbReference>
<accession>A0A9P5P2N0</accession>
<keyword evidence="5" id="KW-1185">Reference proteome</keyword>
<feature type="domain" description="DUF6534" evidence="3">
    <location>
        <begin position="203"/>
        <end position="288"/>
    </location>
</feature>
<feature type="transmembrane region" description="Helical" evidence="2">
    <location>
        <begin position="263"/>
        <end position="284"/>
    </location>
</feature>
<feature type="transmembrane region" description="Helical" evidence="2">
    <location>
        <begin position="12"/>
        <end position="36"/>
    </location>
</feature>
<evidence type="ECO:0000313" key="5">
    <source>
        <dbReference type="Proteomes" id="UP000724874"/>
    </source>
</evidence>
<gene>
    <name evidence="4" type="ORF">CPB84DRAFT_1840537</name>
</gene>
<proteinExistence type="predicted"/>
<reference evidence="4" key="1">
    <citation type="submission" date="2020-11" db="EMBL/GenBank/DDBJ databases">
        <authorList>
            <consortium name="DOE Joint Genome Institute"/>
            <person name="Ahrendt S."/>
            <person name="Riley R."/>
            <person name="Andreopoulos W."/>
            <person name="LaButti K."/>
            <person name="Pangilinan J."/>
            <person name="Ruiz-duenas F.J."/>
            <person name="Barrasa J.M."/>
            <person name="Sanchez-Garcia M."/>
            <person name="Camarero S."/>
            <person name="Miyauchi S."/>
            <person name="Serrano A."/>
            <person name="Linde D."/>
            <person name="Babiker R."/>
            <person name="Drula E."/>
            <person name="Ayuso-Fernandez I."/>
            <person name="Pacheco R."/>
            <person name="Padilla G."/>
            <person name="Ferreira P."/>
            <person name="Barriuso J."/>
            <person name="Kellner H."/>
            <person name="Castanera R."/>
            <person name="Alfaro M."/>
            <person name="Ramirez L."/>
            <person name="Pisabarro A.G."/>
            <person name="Kuo A."/>
            <person name="Tritt A."/>
            <person name="Lipzen A."/>
            <person name="He G."/>
            <person name="Yan M."/>
            <person name="Ng V."/>
            <person name="Cullen D."/>
            <person name="Martin F."/>
            <person name="Rosso M.-N."/>
            <person name="Henrissat B."/>
            <person name="Hibbett D."/>
            <person name="Martinez A.T."/>
            <person name="Grigoriev I.V."/>
        </authorList>
    </citation>
    <scope>NUCLEOTIDE SEQUENCE</scope>
    <source>
        <strain evidence="4">AH 44721</strain>
    </source>
</reference>
<dbReference type="InterPro" id="IPR045339">
    <property type="entry name" value="DUF6534"/>
</dbReference>
<dbReference type="OrthoDB" id="3263055at2759"/>